<accession>A0A4S8MHQ0</accession>
<proteinExistence type="predicted"/>
<gene>
    <name evidence="1" type="ORF">K435DRAFT_853019</name>
</gene>
<name>A0A4S8MHQ0_DENBC</name>
<dbReference type="AlphaFoldDB" id="A0A4S8MHQ0"/>
<evidence type="ECO:0000313" key="1">
    <source>
        <dbReference type="EMBL" id="THV02208.1"/>
    </source>
</evidence>
<organism evidence="1 2">
    <name type="scientific">Dendrothele bispora (strain CBS 962.96)</name>
    <dbReference type="NCBI Taxonomy" id="1314807"/>
    <lineage>
        <taxon>Eukaryota</taxon>
        <taxon>Fungi</taxon>
        <taxon>Dikarya</taxon>
        <taxon>Basidiomycota</taxon>
        <taxon>Agaricomycotina</taxon>
        <taxon>Agaricomycetes</taxon>
        <taxon>Agaricomycetidae</taxon>
        <taxon>Agaricales</taxon>
        <taxon>Agaricales incertae sedis</taxon>
        <taxon>Dendrothele</taxon>
    </lineage>
</organism>
<keyword evidence="2" id="KW-1185">Reference proteome</keyword>
<protein>
    <submittedName>
        <fullName evidence="1">Uncharacterized protein</fullName>
    </submittedName>
</protein>
<dbReference type="Proteomes" id="UP000297245">
    <property type="component" value="Unassembled WGS sequence"/>
</dbReference>
<sequence>MFNNQVPLRYQTPKFVCFLSPLSPSLIVSLSTSVNIWQSISKRPLGSNISGDDPPDYVPDPFNGAWEDINPLSDRKTESCPNDSEDALFSVRKAPSVQTFQIVEWTFPSKLSFVCASRWFRWLFRPLKYSFTMTTHVDALVEKGEIAVYPNNAIQNCDNHLVVQLDKDNPYSRSALEFKMSTSPCSLQSHRSRYRTQWRSVG</sequence>
<dbReference type="EMBL" id="ML179079">
    <property type="protein sequence ID" value="THV02208.1"/>
    <property type="molecule type" value="Genomic_DNA"/>
</dbReference>
<reference evidence="1 2" key="1">
    <citation type="journal article" date="2019" name="Nat. Ecol. Evol.">
        <title>Megaphylogeny resolves global patterns of mushroom evolution.</title>
        <authorList>
            <person name="Varga T."/>
            <person name="Krizsan K."/>
            <person name="Foldi C."/>
            <person name="Dima B."/>
            <person name="Sanchez-Garcia M."/>
            <person name="Sanchez-Ramirez S."/>
            <person name="Szollosi G.J."/>
            <person name="Szarkandi J.G."/>
            <person name="Papp V."/>
            <person name="Albert L."/>
            <person name="Andreopoulos W."/>
            <person name="Angelini C."/>
            <person name="Antonin V."/>
            <person name="Barry K.W."/>
            <person name="Bougher N.L."/>
            <person name="Buchanan P."/>
            <person name="Buyck B."/>
            <person name="Bense V."/>
            <person name="Catcheside P."/>
            <person name="Chovatia M."/>
            <person name="Cooper J."/>
            <person name="Damon W."/>
            <person name="Desjardin D."/>
            <person name="Finy P."/>
            <person name="Geml J."/>
            <person name="Haridas S."/>
            <person name="Hughes K."/>
            <person name="Justo A."/>
            <person name="Karasinski D."/>
            <person name="Kautmanova I."/>
            <person name="Kiss B."/>
            <person name="Kocsube S."/>
            <person name="Kotiranta H."/>
            <person name="LaButti K.M."/>
            <person name="Lechner B.E."/>
            <person name="Liimatainen K."/>
            <person name="Lipzen A."/>
            <person name="Lukacs Z."/>
            <person name="Mihaltcheva S."/>
            <person name="Morgado L.N."/>
            <person name="Niskanen T."/>
            <person name="Noordeloos M.E."/>
            <person name="Ohm R.A."/>
            <person name="Ortiz-Santana B."/>
            <person name="Ovrebo C."/>
            <person name="Racz N."/>
            <person name="Riley R."/>
            <person name="Savchenko A."/>
            <person name="Shiryaev A."/>
            <person name="Soop K."/>
            <person name="Spirin V."/>
            <person name="Szebenyi C."/>
            <person name="Tomsovsky M."/>
            <person name="Tulloss R.E."/>
            <person name="Uehling J."/>
            <person name="Grigoriev I.V."/>
            <person name="Vagvolgyi C."/>
            <person name="Papp T."/>
            <person name="Martin F.M."/>
            <person name="Miettinen O."/>
            <person name="Hibbett D.S."/>
            <person name="Nagy L.G."/>
        </authorList>
    </citation>
    <scope>NUCLEOTIDE SEQUENCE [LARGE SCALE GENOMIC DNA]</scope>
    <source>
        <strain evidence="1 2">CBS 962.96</strain>
    </source>
</reference>
<evidence type="ECO:0000313" key="2">
    <source>
        <dbReference type="Proteomes" id="UP000297245"/>
    </source>
</evidence>